<comment type="similarity">
    <text evidence="2">Belongs to the CpsD/CapB family.</text>
</comment>
<evidence type="ECO:0000256" key="15">
    <source>
        <dbReference type="ARBA" id="ARBA00051245"/>
    </source>
</evidence>
<evidence type="ECO:0000256" key="6">
    <source>
        <dbReference type="ARBA" id="ARBA00022519"/>
    </source>
</evidence>
<keyword evidence="12 18" id="KW-1133">Transmembrane helix</keyword>
<dbReference type="Gene3D" id="3.40.50.300">
    <property type="entry name" value="P-loop containing nucleotide triphosphate hydrolases"/>
    <property type="match status" value="1"/>
</dbReference>
<evidence type="ECO:0000256" key="5">
    <source>
        <dbReference type="ARBA" id="ARBA00022475"/>
    </source>
</evidence>
<keyword evidence="10" id="KW-0418">Kinase</keyword>
<evidence type="ECO:0000256" key="10">
    <source>
        <dbReference type="ARBA" id="ARBA00022777"/>
    </source>
</evidence>
<evidence type="ECO:0000259" key="21">
    <source>
        <dbReference type="Pfam" id="PF13807"/>
    </source>
</evidence>
<dbReference type="InterPro" id="IPR050445">
    <property type="entry name" value="Bact_polysacc_biosynth/exp"/>
</dbReference>
<evidence type="ECO:0000259" key="19">
    <source>
        <dbReference type="Pfam" id="PF02706"/>
    </source>
</evidence>
<keyword evidence="8 18" id="KW-0812">Transmembrane</keyword>
<evidence type="ECO:0000256" key="9">
    <source>
        <dbReference type="ARBA" id="ARBA00022741"/>
    </source>
</evidence>
<dbReference type="Pfam" id="PF02706">
    <property type="entry name" value="Wzz"/>
    <property type="match status" value="1"/>
</dbReference>
<evidence type="ECO:0000256" key="18">
    <source>
        <dbReference type="SAM" id="Phobius"/>
    </source>
</evidence>
<dbReference type="Pfam" id="PF13807">
    <property type="entry name" value="GNVR"/>
    <property type="match status" value="1"/>
</dbReference>
<dbReference type="PANTHER" id="PTHR32309:SF13">
    <property type="entry name" value="FERRIC ENTEROBACTIN TRANSPORT PROTEIN FEPE"/>
    <property type="match status" value="1"/>
</dbReference>
<gene>
    <name evidence="22" type="ORF">VU01_10015</name>
</gene>
<comment type="catalytic activity">
    <reaction evidence="15">
        <text>L-tyrosyl-[protein] + ATP = O-phospho-L-tyrosyl-[protein] + ADP + H(+)</text>
        <dbReference type="Rhea" id="RHEA:10596"/>
        <dbReference type="Rhea" id="RHEA-COMP:10136"/>
        <dbReference type="Rhea" id="RHEA-COMP:20101"/>
        <dbReference type="ChEBI" id="CHEBI:15378"/>
        <dbReference type="ChEBI" id="CHEBI:30616"/>
        <dbReference type="ChEBI" id="CHEBI:46858"/>
        <dbReference type="ChEBI" id="CHEBI:61978"/>
        <dbReference type="ChEBI" id="CHEBI:456216"/>
        <dbReference type="EC" id="2.7.10.2"/>
    </reaction>
</comment>
<evidence type="ECO:0000256" key="17">
    <source>
        <dbReference type="SAM" id="MobiDB-lite"/>
    </source>
</evidence>
<evidence type="ECO:0000313" key="22">
    <source>
        <dbReference type="EMBL" id="RWX52540.1"/>
    </source>
</evidence>
<accession>A0A444JHF9</accession>
<feature type="domain" description="Tyrosine-protein kinase G-rich" evidence="21">
    <location>
        <begin position="425"/>
        <end position="495"/>
    </location>
</feature>
<protein>
    <recommendedName>
        <fullName evidence="4">non-specific protein-tyrosine kinase</fullName>
        <ecNumber evidence="4">2.7.10.2</ecNumber>
    </recommendedName>
</protein>
<dbReference type="GO" id="GO:0005524">
    <property type="term" value="F:ATP binding"/>
    <property type="evidence" value="ECO:0007669"/>
    <property type="project" value="UniProtKB-KW"/>
</dbReference>
<evidence type="ECO:0000313" key="23">
    <source>
        <dbReference type="Proteomes" id="UP000288892"/>
    </source>
</evidence>
<evidence type="ECO:0000256" key="13">
    <source>
        <dbReference type="ARBA" id="ARBA00023136"/>
    </source>
</evidence>
<feature type="transmembrane region" description="Helical" evidence="18">
    <location>
        <begin position="55"/>
        <end position="73"/>
    </location>
</feature>
<keyword evidence="13 18" id="KW-0472">Membrane</keyword>
<dbReference type="NCBIfam" id="TIGR01007">
    <property type="entry name" value="eps_fam"/>
    <property type="match status" value="1"/>
</dbReference>
<evidence type="ECO:0000256" key="16">
    <source>
        <dbReference type="SAM" id="Coils"/>
    </source>
</evidence>
<dbReference type="EMBL" id="MTKS01000001">
    <property type="protein sequence ID" value="RWX52540.1"/>
    <property type="molecule type" value="Genomic_DNA"/>
</dbReference>
<evidence type="ECO:0000259" key="20">
    <source>
        <dbReference type="Pfam" id="PF13614"/>
    </source>
</evidence>
<keyword evidence="16" id="KW-0175">Coiled coil</keyword>
<dbReference type="EC" id="2.7.10.2" evidence="4"/>
<name>A0A444JHF9_9BACT</name>
<comment type="caution">
    <text evidence="22">The sequence shown here is derived from an EMBL/GenBank/DDBJ whole genome shotgun (WGS) entry which is preliminary data.</text>
</comment>
<comment type="similarity">
    <text evidence="3">Belongs to the etk/wzc family.</text>
</comment>
<evidence type="ECO:0000256" key="12">
    <source>
        <dbReference type="ARBA" id="ARBA00022989"/>
    </source>
</evidence>
<evidence type="ECO:0000256" key="11">
    <source>
        <dbReference type="ARBA" id="ARBA00022840"/>
    </source>
</evidence>
<keyword evidence="11" id="KW-0067">ATP-binding</keyword>
<evidence type="ECO:0000256" key="4">
    <source>
        <dbReference type="ARBA" id="ARBA00011903"/>
    </source>
</evidence>
<dbReference type="InterPro" id="IPR025669">
    <property type="entry name" value="AAA_dom"/>
</dbReference>
<dbReference type="InterPro" id="IPR032807">
    <property type="entry name" value="GNVR"/>
</dbReference>
<feature type="coiled-coil region" evidence="16">
    <location>
        <begin position="249"/>
        <end position="354"/>
    </location>
</feature>
<keyword evidence="5" id="KW-1003">Cell membrane</keyword>
<dbReference type="CDD" id="cd05387">
    <property type="entry name" value="BY-kinase"/>
    <property type="match status" value="1"/>
</dbReference>
<dbReference type="SUPFAM" id="SSF52540">
    <property type="entry name" value="P-loop containing nucleoside triphosphate hydrolases"/>
    <property type="match status" value="1"/>
</dbReference>
<dbReference type="InterPro" id="IPR005702">
    <property type="entry name" value="Wzc-like_C"/>
</dbReference>
<keyword evidence="9" id="KW-0547">Nucleotide-binding</keyword>
<evidence type="ECO:0000256" key="2">
    <source>
        <dbReference type="ARBA" id="ARBA00007316"/>
    </source>
</evidence>
<dbReference type="InterPro" id="IPR003856">
    <property type="entry name" value="LPS_length_determ_N"/>
</dbReference>
<sequence>MNQPQSNDSERQIIIGPAGGRQNLPSVDYQESVAPMEDEEIHLRDYLDVLIRRKWVVFLCLLFVFSATTLFTLTSTPLFQGKGTLKASASQGQVTSFEDTQTNVLKSMEFQQTQVNLLESEQLSLRLIDKLDLLNNPFFNKDIKSGQNDDTSFASLVQLTLSSIRNFIRFSSEANENLDQEGKDRLLTDDAVKKLQDDLKISPVRNSELIELSFESPDPQLSAAVVNTAMEEFVQMLMDTNMESSQNAAQFLEKGILAAQIKLEKSEKELNNFSRQAGLVSMDPKLNLIMRQLEELNDALAKARAERIGKESLYQQAISKENQNLPQILQDDLIKRLKAEYSLLAGEYEDLSTTFKPAYPKMQQLQAKINDITGRLREEKLFIIESIKNDYEAARKKQEYLEVKALEQEQRAIELNDRATQYKILLRESESNKNIYETLLQRAKEIEATVGSAVTNINIVDRSRVPLYPSSPKVARNLLLGLLLGLFGGIGLAFFLEYLDDTIKNPEELIERFHIPVLGLIPFDKECVNKRKDMALKSYTDPRSPVAESIRTAITSIDLSAAERPPKTILVTSILPGAGKSSLSTNTALSYLSSGDNCLIIDVDLRKPSLHRVFDAERKGEGLSSVLSGISTLKEVIQKTDYKGLDYISSGPLPPNPAELVASNRMRELLKTVNEHYSHVILDAPPFQGFAEILVLANMVDGLILITVEGDTPRDGVKHFRRSVLNVNGKILGTIVNKTGLQKGYGAYSKYSYYAYHYDYNYGDSGNNG</sequence>
<keyword evidence="23" id="KW-1185">Reference proteome</keyword>
<feature type="region of interest" description="Disordered" evidence="17">
    <location>
        <begin position="1"/>
        <end position="25"/>
    </location>
</feature>
<proteinExistence type="inferred from homology"/>
<keyword evidence="7" id="KW-0808">Transferase</keyword>
<evidence type="ECO:0000256" key="1">
    <source>
        <dbReference type="ARBA" id="ARBA00004429"/>
    </source>
</evidence>
<dbReference type="Pfam" id="PF13614">
    <property type="entry name" value="AAA_31"/>
    <property type="match status" value="1"/>
</dbReference>
<comment type="subcellular location">
    <subcellularLocation>
        <location evidence="1">Cell inner membrane</location>
        <topology evidence="1">Multi-pass membrane protein</topology>
    </subcellularLocation>
</comment>
<feature type="domain" description="AAA" evidence="20">
    <location>
        <begin position="568"/>
        <end position="724"/>
    </location>
</feature>
<dbReference type="PANTHER" id="PTHR32309">
    <property type="entry name" value="TYROSINE-PROTEIN KINASE"/>
    <property type="match status" value="1"/>
</dbReference>
<dbReference type="GO" id="GO:0005886">
    <property type="term" value="C:plasma membrane"/>
    <property type="evidence" value="ECO:0007669"/>
    <property type="project" value="UniProtKB-SubCell"/>
</dbReference>
<feature type="coiled-coil region" evidence="16">
    <location>
        <begin position="384"/>
        <end position="446"/>
    </location>
</feature>
<keyword evidence="14" id="KW-0829">Tyrosine-protein kinase</keyword>
<dbReference type="AlphaFoldDB" id="A0A444JHF9"/>
<dbReference type="Proteomes" id="UP000288892">
    <property type="component" value="Unassembled WGS sequence"/>
</dbReference>
<reference evidence="22 23" key="1">
    <citation type="submission" date="2017-01" db="EMBL/GenBank/DDBJ databases">
        <title>The cable genome- insights into the physiology and evolution of filamentous bacteria capable of sulfide oxidation via long distance electron transfer.</title>
        <authorList>
            <person name="Schreiber L."/>
            <person name="Bjerg J.T."/>
            <person name="Boggild A."/>
            <person name="Van De Vossenberg J."/>
            <person name="Meysman F."/>
            <person name="Nielsen L.P."/>
            <person name="Schramm A."/>
            <person name="Kjeldsen K.U."/>
        </authorList>
    </citation>
    <scope>NUCLEOTIDE SEQUENCE [LARGE SCALE GENOMIC DNA]</scope>
    <source>
        <strain evidence="22">A5</strain>
    </source>
</reference>
<evidence type="ECO:0000256" key="3">
    <source>
        <dbReference type="ARBA" id="ARBA00008883"/>
    </source>
</evidence>
<dbReference type="GO" id="GO:0004715">
    <property type="term" value="F:non-membrane spanning protein tyrosine kinase activity"/>
    <property type="evidence" value="ECO:0007669"/>
    <property type="project" value="UniProtKB-EC"/>
</dbReference>
<dbReference type="InterPro" id="IPR027417">
    <property type="entry name" value="P-loop_NTPase"/>
</dbReference>
<evidence type="ECO:0000256" key="7">
    <source>
        <dbReference type="ARBA" id="ARBA00022679"/>
    </source>
</evidence>
<evidence type="ECO:0000256" key="14">
    <source>
        <dbReference type="ARBA" id="ARBA00023137"/>
    </source>
</evidence>
<keyword evidence="6" id="KW-0997">Cell inner membrane</keyword>
<evidence type="ECO:0000256" key="8">
    <source>
        <dbReference type="ARBA" id="ARBA00022692"/>
    </source>
</evidence>
<feature type="domain" description="Polysaccharide chain length determinant N-terminal" evidence="19">
    <location>
        <begin position="39"/>
        <end position="131"/>
    </location>
</feature>
<organism evidence="22 23">
    <name type="scientific">Candidatus Electrothrix marina</name>
    <dbReference type="NCBI Taxonomy" id="1859130"/>
    <lineage>
        <taxon>Bacteria</taxon>
        <taxon>Pseudomonadati</taxon>
        <taxon>Thermodesulfobacteriota</taxon>
        <taxon>Desulfobulbia</taxon>
        <taxon>Desulfobulbales</taxon>
        <taxon>Desulfobulbaceae</taxon>
        <taxon>Candidatus Electrothrix</taxon>
    </lineage>
</organism>